<keyword evidence="2" id="KW-1185">Reference proteome</keyword>
<dbReference type="Gene3D" id="1.20.1160.20">
    <property type="match status" value="1"/>
</dbReference>
<evidence type="ECO:0000313" key="2">
    <source>
        <dbReference type="Proteomes" id="UP000005239"/>
    </source>
</evidence>
<name>A0A2A6CNU5_PRIPA</name>
<gene>
    <name evidence="1" type="primary">WBGene00117033</name>
</gene>
<sequence>MVRVKEAHLTTPCMPTCSDQPSTSFHVQFAGQIDSKHSQSENLQVLVENGIRKRRGEELVSAPLHSIASISCDRYSSDESVDNGCHMVGLYFGNARRDEIRMTVVLLYVRNESDAHSLCSTMNELWMKSYSEYINSFLSLRSESGEPGPVNRKREFSVVSDDFGIASSGRESPAILPEDNTGEHVKKLMTVVGESLPKRKRAIFIQIMRKLSRGEESVLLAMLKLIELFGNKKDQVAEFECIVPQNDLDRFYQILGMHNISPLSVSIGKPSADLARNPSTRKESLHKRILQ</sequence>
<dbReference type="EnsemblMetazoa" id="PPA27479.1">
    <property type="protein sequence ID" value="PPA27479.1"/>
    <property type="gene ID" value="WBGene00117033"/>
</dbReference>
<proteinExistence type="predicted"/>
<dbReference type="AlphaFoldDB" id="A0A2A6CNU5"/>
<dbReference type="Proteomes" id="UP000005239">
    <property type="component" value="Unassembled WGS sequence"/>
</dbReference>
<accession>A0A2A6CNU5</accession>
<evidence type="ECO:0000313" key="1">
    <source>
        <dbReference type="EnsemblMetazoa" id="PPA27479.1"/>
    </source>
</evidence>
<reference evidence="2" key="1">
    <citation type="journal article" date="2008" name="Nat. Genet.">
        <title>The Pristionchus pacificus genome provides a unique perspective on nematode lifestyle and parasitism.</title>
        <authorList>
            <person name="Dieterich C."/>
            <person name="Clifton S.W."/>
            <person name="Schuster L.N."/>
            <person name="Chinwalla A."/>
            <person name="Delehaunty K."/>
            <person name="Dinkelacker I."/>
            <person name="Fulton L."/>
            <person name="Fulton R."/>
            <person name="Godfrey J."/>
            <person name="Minx P."/>
            <person name="Mitreva M."/>
            <person name="Roeseler W."/>
            <person name="Tian H."/>
            <person name="Witte H."/>
            <person name="Yang S.P."/>
            <person name="Wilson R.K."/>
            <person name="Sommer R.J."/>
        </authorList>
    </citation>
    <scope>NUCLEOTIDE SEQUENCE [LARGE SCALE GENOMIC DNA]</scope>
    <source>
        <strain evidence="2">PS312</strain>
    </source>
</reference>
<protein>
    <submittedName>
        <fullName evidence="1">Uncharacterized protein</fullName>
    </submittedName>
</protein>
<reference evidence="1" key="2">
    <citation type="submission" date="2022-06" db="UniProtKB">
        <authorList>
            <consortium name="EnsemblMetazoa"/>
        </authorList>
    </citation>
    <scope>IDENTIFICATION</scope>
    <source>
        <strain evidence="1">PS312</strain>
    </source>
</reference>
<accession>A0A8R1YM83</accession>
<organism evidence="1 2">
    <name type="scientific">Pristionchus pacificus</name>
    <name type="common">Parasitic nematode worm</name>
    <dbReference type="NCBI Taxonomy" id="54126"/>
    <lineage>
        <taxon>Eukaryota</taxon>
        <taxon>Metazoa</taxon>
        <taxon>Ecdysozoa</taxon>
        <taxon>Nematoda</taxon>
        <taxon>Chromadorea</taxon>
        <taxon>Rhabditida</taxon>
        <taxon>Rhabditina</taxon>
        <taxon>Diplogasteromorpha</taxon>
        <taxon>Diplogasteroidea</taxon>
        <taxon>Neodiplogasteridae</taxon>
        <taxon>Pristionchus</taxon>
    </lineage>
</organism>